<sequence length="65" mass="7668">MSDWDNVSFYIISGWNSASFYIISDRDKKEAKKRRRNVRQELFNDLPSIHSLSSKGKPAQLYLQM</sequence>
<organism evidence="1 2">
    <name type="scientific">Glossina brevipalpis</name>
    <dbReference type="NCBI Taxonomy" id="37001"/>
    <lineage>
        <taxon>Eukaryota</taxon>
        <taxon>Metazoa</taxon>
        <taxon>Ecdysozoa</taxon>
        <taxon>Arthropoda</taxon>
        <taxon>Hexapoda</taxon>
        <taxon>Insecta</taxon>
        <taxon>Pterygota</taxon>
        <taxon>Neoptera</taxon>
        <taxon>Endopterygota</taxon>
        <taxon>Diptera</taxon>
        <taxon>Brachycera</taxon>
        <taxon>Muscomorpha</taxon>
        <taxon>Hippoboscoidea</taxon>
        <taxon>Glossinidae</taxon>
        <taxon>Glossina</taxon>
    </lineage>
</organism>
<name>A0A1A9X3U5_9MUSC</name>
<evidence type="ECO:0000313" key="2">
    <source>
        <dbReference type="Proteomes" id="UP000091820"/>
    </source>
</evidence>
<dbReference type="Proteomes" id="UP000091820">
    <property type="component" value="Unassembled WGS sequence"/>
</dbReference>
<proteinExistence type="predicted"/>
<dbReference type="AlphaFoldDB" id="A0A1A9X3U5"/>
<reference evidence="1" key="2">
    <citation type="submission" date="2020-05" db="UniProtKB">
        <authorList>
            <consortium name="EnsemblMetazoa"/>
        </authorList>
    </citation>
    <scope>IDENTIFICATION</scope>
    <source>
        <strain evidence="1">IAEA</strain>
    </source>
</reference>
<evidence type="ECO:0000313" key="1">
    <source>
        <dbReference type="EnsemblMetazoa" id="GBRI043247-PA"/>
    </source>
</evidence>
<reference evidence="2" key="1">
    <citation type="submission" date="2014-03" db="EMBL/GenBank/DDBJ databases">
        <authorList>
            <person name="Aksoy S."/>
            <person name="Warren W."/>
            <person name="Wilson R.K."/>
        </authorList>
    </citation>
    <scope>NUCLEOTIDE SEQUENCE [LARGE SCALE GENOMIC DNA]</scope>
    <source>
        <strain evidence="2">IAEA</strain>
    </source>
</reference>
<protein>
    <submittedName>
        <fullName evidence="1">Uncharacterized protein</fullName>
    </submittedName>
</protein>
<dbReference type="VEuPathDB" id="VectorBase:GBRI043247"/>
<dbReference type="EnsemblMetazoa" id="GBRI043247-RA">
    <property type="protein sequence ID" value="GBRI043247-PA"/>
    <property type="gene ID" value="GBRI043247"/>
</dbReference>
<accession>A0A1A9X3U5</accession>
<keyword evidence="2" id="KW-1185">Reference proteome</keyword>